<comment type="caution">
    <text evidence="2">The sequence shown here is derived from an EMBL/GenBank/DDBJ whole genome shotgun (WGS) entry which is preliminary data.</text>
</comment>
<organism evidence="2">
    <name type="scientific">marine sediment metagenome</name>
    <dbReference type="NCBI Taxonomy" id="412755"/>
    <lineage>
        <taxon>unclassified sequences</taxon>
        <taxon>metagenomes</taxon>
        <taxon>ecological metagenomes</taxon>
    </lineage>
</organism>
<evidence type="ECO:0000256" key="1">
    <source>
        <dbReference type="SAM" id="MobiDB-lite"/>
    </source>
</evidence>
<feature type="region of interest" description="Disordered" evidence="1">
    <location>
        <begin position="1"/>
        <end position="30"/>
    </location>
</feature>
<feature type="non-terminal residue" evidence="2">
    <location>
        <position position="1"/>
    </location>
</feature>
<accession>X1LTC6</accession>
<protein>
    <submittedName>
        <fullName evidence="2">Uncharacterized protein</fullName>
    </submittedName>
</protein>
<proteinExistence type="predicted"/>
<reference evidence="2" key="1">
    <citation type="journal article" date="2014" name="Front. Microbiol.">
        <title>High frequency of phylogenetically diverse reductive dehalogenase-homologous genes in deep subseafloor sedimentary metagenomes.</title>
        <authorList>
            <person name="Kawai M."/>
            <person name="Futagami T."/>
            <person name="Toyoda A."/>
            <person name="Takaki Y."/>
            <person name="Nishi S."/>
            <person name="Hori S."/>
            <person name="Arai W."/>
            <person name="Tsubouchi T."/>
            <person name="Morono Y."/>
            <person name="Uchiyama I."/>
            <person name="Ito T."/>
            <person name="Fujiyama A."/>
            <person name="Inagaki F."/>
            <person name="Takami H."/>
        </authorList>
    </citation>
    <scope>NUCLEOTIDE SEQUENCE</scope>
    <source>
        <strain evidence="2">Expedition CK06-06</strain>
    </source>
</reference>
<evidence type="ECO:0000313" key="2">
    <source>
        <dbReference type="EMBL" id="GAI09046.1"/>
    </source>
</evidence>
<dbReference type="AlphaFoldDB" id="X1LTC6"/>
<gene>
    <name evidence="2" type="ORF">S06H3_23619</name>
</gene>
<sequence length="30" mass="3130">APGIVDFDDRKPENDSDAPKGAKQACKGTV</sequence>
<dbReference type="EMBL" id="BARV01012880">
    <property type="protein sequence ID" value="GAI09046.1"/>
    <property type="molecule type" value="Genomic_DNA"/>
</dbReference>
<feature type="compositionally biased region" description="Basic and acidic residues" evidence="1">
    <location>
        <begin position="7"/>
        <end position="20"/>
    </location>
</feature>
<name>X1LTC6_9ZZZZ</name>